<feature type="binding site" evidence="1">
    <location>
        <position position="69"/>
    </location>
    <ligand>
        <name>Mg(2+)</name>
        <dbReference type="ChEBI" id="CHEBI:18420"/>
        <label>1</label>
    </ligand>
</feature>
<gene>
    <name evidence="2" type="primary">draG</name>
    <name evidence="2" type="ORF">GJ654_15800</name>
</gene>
<dbReference type="EC" id="3.2.2.24" evidence="2"/>
<comment type="caution">
    <text evidence="2">The sequence shown here is derived from an EMBL/GenBank/DDBJ whole genome shotgun (WGS) entry which is preliminary data.</text>
</comment>
<dbReference type="Gene3D" id="1.10.4080.10">
    <property type="entry name" value="ADP-ribosylation/Crystallin J1"/>
    <property type="match status" value="1"/>
</dbReference>
<dbReference type="GO" id="GO:0047407">
    <property type="term" value="F:ADP-ribosyl-[dinitrogen reductase] hydrolase activity"/>
    <property type="evidence" value="ECO:0007669"/>
    <property type="project" value="UniProtKB-EC"/>
</dbReference>
<protein>
    <submittedName>
        <fullName evidence="2">ADP-ribosyl-[dinitrogen reductase] hydrolase</fullName>
        <ecNumber evidence="2">3.2.2.24</ecNumber>
    </submittedName>
</protein>
<dbReference type="InterPro" id="IPR036705">
    <property type="entry name" value="Ribosyl_crysJ1_sf"/>
</dbReference>
<keyword evidence="2" id="KW-0326">Glycosidase</keyword>
<evidence type="ECO:0000313" key="3">
    <source>
        <dbReference type="Proteomes" id="UP000439113"/>
    </source>
</evidence>
<dbReference type="RefSeq" id="WP_155447142.1">
    <property type="nucleotide sequence ID" value="NZ_JAOQNR010000017.1"/>
</dbReference>
<dbReference type="PANTHER" id="PTHR16222:SF12">
    <property type="entry name" value="ADP-RIBOSYLGLYCOHYDROLASE-RELATED"/>
    <property type="match status" value="1"/>
</dbReference>
<feature type="binding site" evidence="1">
    <location>
        <position position="251"/>
    </location>
    <ligand>
        <name>Mg(2+)</name>
        <dbReference type="ChEBI" id="CHEBI:18420"/>
        <label>1</label>
    </ligand>
</feature>
<dbReference type="AlphaFoldDB" id="A0A6N8DPG3"/>
<keyword evidence="2" id="KW-0378">Hydrolase</keyword>
<keyword evidence="1" id="KW-0479">Metal-binding</keyword>
<dbReference type="InterPro" id="IPR005502">
    <property type="entry name" value="Ribosyl_crysJ1"/>
</dbReference>
<feature type="binding site" evidence="1">
    <location>
        <position position="68"/>
    </location>
    <ligand>
        <name>Mg(2+)</name>
        <dbReference type="ChEBI" id="CHEBI:18420"/>
        <label>1</label>
    </ligand>
</feature>
<dbReference type="GO" id="GO:0046872">
    <property type="term" value="F:metal ion binding"/>
    <property type="evidence" value="ECO:0007669"/>
    <property type="project" value="UniProtKB-KW"/>
</dbReference>
<dbReference type="NCBIfam" id="TIGR02662">
    <property type="entry name" value="dinitro_DRAG"/>
    <property type="match status" value="1"/>
</dbReference>
<reference evidence="2 3" key="1">
    <citation type="submission" date="2019-11" db="EMBL/GenBank/DDBJ databases">
        <title>Whole-genome sequence of a Rhodoblastus acidophilus DSM 142.</title>
        <authorList>
            <person name="Kyndt J.A."/>
            <person name="Meyer T.E."/>
        </authorList>
    </citation>
    <scope>NUCLEOTIDE SEQUENCE [LARGE SCALE GENOMIC DNA]</scope>
    <source>
        <strain evidence="2 3">DSM 142</strain>
    </source>
</reference>
<dbReference type="OrthoDB" id="9806482at2"/>
<dbReference type="InterPro" id="IPR013479">
    <property type="entry name" value="ADP-ribosyl_diN_reduct_hydro"/>
</dbReference>
<dbReference type="Pfam" id="PF03747">
    <property type="entry name" value="ADP_ribosyl_GH"/>
    <property type="match status" value="1"/>
</dbReference>
<feature type="binding site" evidence="1">
    <location>
        <position position="254"/>
    </location>
    <ligand>
        <name>Mg(2+)</name>
        <dbReference type="ChEBI" id="CHEBI:18420"/>
        <label>1</label>
    </ligand>
</feature>
<organism evidence="2 3">
    <name type="scientific">Rhodoblastus acidophilus</name>
    <name type="common">Rhodopseudomonas acidophila</name>
    <dbReference type="NCBI Taxonomy" id="1074"/>
    <lineage>
        <taxon>Bacteria</taxon>
        <taxon>Pseudomonadati</taxon>
        <taxon>Pseudomonadota</taxon>
        <taxon>Alphaproteobacteria</taxon>
        <taxon>Hyphomicrobiales</taxon>
        <taxon>Rhodoblastaceae</taxon>
        <taxon>Rhodoblastus</taxon>
    </lineage>
</organism>
<dbReference type="EMBL" id="WNKS01000017">
    <property type="protein sequence ID" value="MTV32450.1"/>
    <property type="molecule type" value="Genomic_DNA"/>
</dbReference>
<comment type="cofactor">
    <cofactor evidence="1">
        <name>Mg(2+)</name>
        <dbReference type="ChEBI" id="CHEBI:18420"/>
    </cofactor>
    <text evidence="1">Binds 2 magnesium ions per subunit.</text>
</comment>
<feature type="binding site" evidence="1">
    <location>
        <position position="67"/>
    </location>
    <ligand>
        <name>Mg(2+)</name>
        <dbReference type="ChEBI" id="CHEBI:18420"/>
        <label>1</label>
    </ligand>
</feature>
<dbReference type="InterPro" id="IPR050792">
    <property type="entry name" value="ADP-ribosylglycohydrolase"/>
</dbReference>
<sequence length="301" mass="32712">MTQSRALAVTSLDLESRASAAFLGLAIGDAFGATVEFMTEREIAAQYGVHWNIVGGGWLRLKAGDITDDTQMSLVLARSLVKRGGFDAQDVADGFANWLKSGPLDVGNTCRRGIRRYMTHGTVEGPYSEGDGGNGAVMRVLPVALASFGRPEIGETWALAQGRITHHQEKSDAACVWFVRLIQQALLTPDKTVLRSLADRWIEEHPYFRYAAYTGPSSAYVVDTIRTVLCGFFETNTFEDCLIRVVNRGGDADTTGAMVGALAGALYGLDAIPKRWVKALQKEVREEIATITPKLLRLGVA</sequence>
<evidence type="ECO:0000313" key="2">
    <source>
        <dbReference type="EMBL" id="MTV32450.1"/>
    </source>
</evidence>
<proteinExistence type="predicted"/>
<accession>A0A6N8DPG3</accession>
<dbReference type="PANTHER" id="PTHR16222">
    <property type="entry name" value="ADP-RIBOSYLGLYCOHYDROLASE"/>
    <property type="match status" value="1"/>
</dbReference>
<keyword evidence="1" id="KW-0460">Magnesium</keyword>
<dbReference type="Proteomes" id="UP000439113">
    <property type="component" value="Unassembled WGS sequence"/>
</dbReference>
<dbReference type="SUPFAM" id="SSF101478">
    <property type="entry name" value="ADP-ribosylglycohydrolase"/>
    <property type="match status" value="1"/>
</dbReference>
<evidence type="ECO:0000256" key="1">
    <source>
        <dbReference type="PIRSR" id="PIRSR605502-1"/>
    </source>
</evidence>
<feature type="binding site" evidence="1">
    <location>
        <position position="253"/>
    </location>
    <ligand>
        <name>Mg(2+)</name>
        <dbReference type="ChEBI" id="CHEBI:18420"/>
        <label>1</label>
    </ligand>
</feature>
<name>A0A6N8DPG3_RHOAC</name>